<evidence type="ECO:0000256" key="1">
    <source>
        <dbReference type="ARBA" id="ARBA00007712"/>
    </source>
</evidence>
<feature type="compositionally biased region" description="Gly residues" evidence="3">
    <location>
        <begin position="43"/>
        <end position="53"/>
    </location>
</feature>
<sequence length="412" mass="44331">MAAIGGGSGSSNANASSSASSHQAPKILLAKPALVTAAKYNRGPGGGGGGGGPDDASSSLRSRLPSVGFLNLLSDSWDFHTDRFLPFLTDNTDFTVIGVIGPAGVGKSTIMNEIYGFDATSPGMLPPFPIESMETKAMARHCTVGIEPRITSERIILLDTQPVYSPSILAEMIRPDGSSTISVLGGEPLPAELAHELMSIQLGVLLTSICHIILVVSEGVHDNNMWRLMATVDLLKHSIPDPSSLSLSHPQSSNLGSDKEVKDKIQEVGEEYMASPVFVHTKLHEQDVAPHYLVQLKKGLNQYFSSTSFNKQKHQNVDDGDSASASAAAPIKSFFIASKTNTDSLGTQHESYHSSLWNLRDQVLSMSSPSFSRTVSERDWLKNSGKIWELVKNSSTISDYCKTLQNSGLFRR</sequence>
<keyword evidence="2" id="KW-0866">Nonsense-mediated mRNA decay</keyword>
<feature type="region of interest" description="Disordered" evidence="3">
    <location>
        <begin position="1"/>
        <end position="23"/>
    </location>
</feature>
<dbReference type="OrthoDB" id="79514at2759"/>
<dbReference type="Gene3D" id="3.40.50.300">
    <property type="entry name" value="P-loop containing nucleotide triphosphate hydrolases"/>
    <property type="match status" value="1"/>
</dbReference>
<keyword evidence="5" id="KW-1185">Reference proteome</keyword>
<evidence type="ECO:0008006" key="6">
    <source>
        <dbReference type="Google" id="ProtNLM"/>
    </source>
</evidence>
<feature type="region of interest" description="Disordered" evidence="3">
    <location>
        <begin position="39"/>
        <end position="59"/>
    </location>
</feature>
<dbReference type="SUPFAM" id="SSF52540">
    <property type="entry name" value="P-loop containing nucleoside triphosphate hydrolases"/>
    <property type="match status" value="1"/>
</dbReference>
<dbReference type="Proteomes" id="UP000235145">
    <property type="component" value="Unassembled WGS sequence"/>
</dbReference>
<dbReference type="GO" id="GO:0000184">
    <property type="term" value="P:nuclear-transcribed mRNA catabolic process, nonsense-mediated decay"/>
    <property type="evidence" value="ECO:0000318"/>
    <property type="project" value="GO_Central"/>
</dbReference>
<comment type="similarity">
    <text evidence="1">Belongs to the SMG9 family.</text>
</comment>
<comment type="caution">
    <text evidence="4">The sequence shown here is derived from an EMBL/GenBank/DDBJ whole genome shotgun (WGS) entry which is preliminary data.</text>
</comment>
<dbReference type="EMBL" id="NBSK02000009">
    <property type="protein sequence ID" value="KAJ0188489.1"/>
    <property type="molecule type" value="Genomic_DNA"/>
</dbReference>
<accession>A0A9R1UJV1</accession>
<dbReference type="PANTHER" id="PTHR14270">
    <property type="entry name" value="NONSENSE-MEDIATED MRNA DECAY FACTOR SMG9"/>
    <property type="match status" value="1"/>
</dbReference>
<dbReference type="PANTHER" id="PTHR14270:SF0">
    <property type="entry name" value="NONSENSE-MEDIATED MRNA DECAY FACTOR SMG9"/>
    <property type="match status" value="1"/>
</dbReference>
<name>A0A9R1UJV1_LACSA</name>
<evidence type="ECO:0000256" key="2">
    <source>
        <dbReference type="ARBA" id="ARBA00023161"/>
    </source>
</evidence>
<organism evidence="4 5">
    <name type="scientific">Lactuca sativa</name>
    <name type="common">Garden lettuce</name>
    <dbReference type="NCBI Taxonomy" id="4236"/>
    <lineage>
        <taxon>Eukaryota</taxon>
        <taxon>Viridiplantae</taxon>
        <taxon>Streptophyta</taxon>
        <taxon>Embryophyta</taxon>
        <taxon>Tracheophyta</taxon>
        <taxon>Spermatophyta</taxon>
        <taxon>Magnoliopsida</taxon>
        <taxon>eudicotyledons</taxon>
        <taxon>Gunneridae</taxon>
        <taxon>Pentapetalae</taxon>
        <taxon>asterids</taxon>
        <taxon>campanulids</taxon>
        <taxon>Asterales</taxon>
        <taxon>Asteraceae</taxon>
        <taxon>Cichorioideae</taxon>
        <taxon>Cichorieae</taxon>
        <taxon>Lactucinae</taxon>
        <taxon>Lactuca</taxon>
    </lineage>
</organism>
<feature type="compositionally biased region" description="Low complexity" evidence="3">
    <location>
        <begin position="10"/>
        <end position="21"/>
    </location>
</feature>
<dbReference type="AlphaFoldDB" id="A0A9R1UJV1"/>
<dbReference type="InterPro" id="IPR039177">
    <property type="entry name" value="SMG9"/>
</dbReference>
<dbReference type="InterPro" id="IPR027417">
    <property type="entry name" value="P-loop_NTPase"/>
</dbReference>
<evidence type="ECO:0000256" key="3">
    <source>
        <dbReference type="SAM" id="MobiDB-lite"/>
    </source>
</evidence>
<dbReference type="Gramene" id="rna-gnl|WGS:NBSK|LSAT_9X47461_mrna">
    <property type="protein sequence ID" value="cds-PLY99669.1"/>
    <property type="gene ID" value="gene-LSAT_9X47461"/>
</dbReference>
<proteinExistence type="inferred from homology"/>
<reference evidence="4 5" key="1">
    <citation type="journal article" date="2017" name="Nat. Commun.">
        <title>Genome assembly with in vitro proximity ligation data and whole-genome triplication in lettuce.</title>
        <authorList>
            <person name="Reyes-Chin-Wo S."/>
            <person name="Wang Z."/>
            <person name="Yang X."/>
            <person name="Kozik A."/>
            <person name="Arikit S."/>
            <person name="Song C."/>
            <person name="Xia L."/>
            <person name="Froenicke L."/>
            <person name="Lavelle D.O."/>
            <person name="Truco M.J."/>
            <person name="Xia R."/>
            <person name="Zhu S."/>
            <person name="Xu C."/>
            <person name="Xu H."/>
            <person name="Xu X."/>
            <person name="Cox K."/>
            <person name="Korf I."/>
            <person name="Meyers B.C."/>
            <person name="Michelmore R.W."/>
        </authorList>
    </citation>
    <scope>NUCLEOTIDE SEQUENCE [LARGE SCALE GENOMIC DNA]</scope>
    <source>
        <strain evidence="5">cv. Salinas</strain>
        <tissue evidence="4">Seedlings</tissue>
    </source>
</reference>
<gene>
    <name evidence="4" type="ORF">LSAT_V11C900476350</name>
</gene>
<evidence type="ECO:0000313" key="5">
    <source>
        <dbReference type="Proteomes" id="UP000235145"/>
    </source>
</evidence>
<protein>
    <recommendedName>
        <fullName evidence="6">Protein SMG9-like</fullName>
    </recommendedName>
</protein>
<evidence type="ECO:0000313" key="4">
    <source>
        <dbReference type="EMBL" id="KAJ0188489.1"/>
    </source>
</evidence>